<dbReference type="Pfam" id="PF00139">
    <property type="entry name" value="Lectin_legB"/>
    <property type="match status" value="1"/>
</dbReference>
<dbReference type="Proteomes" id="UP001229421">
    <property type="component" value="Unassembled WGS sequence"/>
</dbReference>
<feature type="domain" description="Legume lectin" evidence="4">
    <location>
        <begin position="93"/>
        <end position="183"/>
    </location>
</feature>
<evidence type="ECO:0000256" key="2">
    <source>
        <dbReference type="ARBA" id="ARBA00022734"/>
    </source>
</evidence>
<proteinExistence type="inferred from homology"/>
<dbReference type="InterPro" id="IPR001220">
    <property type="entry name" value="Legume_lectin_dom"/>
</dbReference>
<dbReference type="AlphaFoldDB" id="A0AAD8NIM6"/>
<dbReference type="SUPFAM" id="SSF49899">
    <property type="entry name" value="Concanavalin A-like lectins/glucanases"/>
    <property type="match status" value="1"/>
</dbReference>
<dbReference type="InterPro" id="IPR050258">
    <property type="entry name" value="Leguminous_Lectin"/>
</dbReference>
<evidence type="ECO:0000313" key="6">
    <source>
        <dbReference type="Proteomes" id="UP001229421"/>
    </source>
</evidence>
<evidence type="ECO:0000256" key="1">
    <source>
        <dbReference type="ARBA" id="ARBA00007606"/>
    </source>
</evidence>
<protein>
    <recommendedName>
        <fullName evidence="4">Legume lectin domain-containing protein</fullName>
    </recommendedName>
</protein>
<gene>
    <name evidence="5" type="ORF">QVD17_35924</name>
</gene>
<keyword evidence="3" id="KW-1133">Transmembrane helix</keyword>
<evidence type="ECO:0000313" key="5">
    <source>
        <dbReference type="EMBL" id="KAK1409398.1"/>
    </source>
</evidence>
<keyword evidence="3" id="KW-0812">Transmembrane</keyword>
<keyword evidence="2" id="KW-0430">Lectin</keyword>
<comment type="caution">
    <text evidence="5">The sequence shown here is derived from an EMBL/GenBank/DDBJ whole genome shotgun (WGS) entry which is preliminary data.</text>
</comment>
<evidence type="ECO:0000256" key="3">
    <source>
        <dbReference type="SAM" id="Phobius"/>
    </source>
</evidence>
<keyword evidence="3" id="KW-0472">Membrane</keyword>
<feature type="transmembrane region" description="Helical" evidence="3">
    <location>
        <begin position="234"/>
        <end position="254"/>
    </location>
</feature>
<organism evidence="5 6">
    <name type="scientific">Tagetes erecta</name>
    <name type="common">African marigold</name>
    <dbReference type="NCBI Taxonomy" id="13708"/>
    <lineage>
        <taxon>Eukaryota</taxon>
        <taxon>Viridiplantae</taxon>
        <taxon>Streptophyta</taxon>
        <taxon>Embryophyta</taxon>
        <taxon>Tracheophyta</taxon>
        <taxon>Spermatophyta</taxon>
        <taxon>Magnoliopsida</taxon>
        <taxon>eudicotyledons</taxon>
        <taxon>Gunneridae</taxon>
        <taxon>Pentapetalae</taxon>
        <taxon>asterids</taxon>
        <taxon>campanulids</taxon>
        <taxon>Asterales</taxon>
        <taxon>Asteraceae</taxon>
        <taxon>Asteroideae</taxon>
        <taxon>Heliantheae alliance</taxon>
        <taxon>Tageteae</taxon>
        <taxon>Tagetes</taxon>
    </lineage>
</organism>
<sequence length="260" mass="28817">MVDDGDIVQLIRPTPSNFSVISHTGTFNSSSITSLSSHFTFQIGNGVALLIIPAQSPSKLAKNMSLELINANRFLGTEFYANSCTISYSTVSNISKYSNVLKNGVNLSAWVDYGAISKRLDVKLSKVGDHKPVEPLISYGIDLEEIFKGEEVLVALASSNATDHEQLTSAYEWNMWSSYDRDSRKALTGEEYFFGESENEKNEKITTWRIEIEENVSEWNQLVLEIKPKQYSDVFSVIVFATGCAALTGAVSLIHHIADK</sequence>
<dbReference type="InterPro" id="IPR013320">
    <property type="entry name" value="ConA-like_dom_sf"/>
</dbReference>
<evidence type="ECO:0000259" key="4">
    <source>
        <dbReference type="Pfam" id="PF00139"/>
    </source>
</evidence>
<dbReference type="PANTHER" id="PTHR32401:SF54">
    <property type="entry name" value="L-TYPE LECTIN-DOMAIN CONTAINING RECEPTOR KINASE S.4-LIKE"/>
    <property type="match status" value="1"/>
</dbReference>
<keyword evidence="6" id="KW-1185">Reference proteome</keyword>
<accession>A0AAD8NIM6</accession>
<name>A0AAD8NIM6_TARER</name>
<reference evidence="5" key="1">
    <citation type="journal article" date="2023" name="bioRxiv">
        <title>Improved chromosome-level genome assembly for marigold (Tagetes erecta).</title>
        <authorList>
            <person name="Jiang F."/>
            <person name="Yuan L."/>
            <person name="Wang S."/>
            <person name="Wang H."/>
            <person name="Xu D."/>
            <person name="Wang A."/>
            <person name="Fan W."/>
        </authorList>
    </citation>
    <scope>NUCLEOTIDE SEQUENCE</scope>
    <source>
        <strain evidence="5">WSJ</strain>
        <tissue evidence="5">Leaf</tissue>
    </source>
</reference>
<dbReference type="EMBL" id="JAUHHV010000010">
    <property type="protein sequence ID" value="KAK1409398.1"/>
    <property type="molecule type" value="Genomic_DNA"/>
</dbReference>
<dbReference type="GO" id="GO:0030246">
    <property type="term" value="F:carbohydrate binding"/>
    <property type="evidence" value="ECO:0007669"/>
    <property type="project" value="UniProtKB-KW"/>
</dbReference>
<dbReference type="Gene3D" id="2.60.120.200">
    <property type="match status" value="1"/>
</dbReference>
<comment type="similarity">
    <text evidence="1">Belongs to the leguminous lectin family.</text>
</comment>
<dbReference type="PANTHER" id="PTHR32401">
    <property type="entry name" value="CONCANAVALIN A-LIKE LECTIN FAMILY PROTEIN"/>
    <property type="match status" value="1"/>
</dbReference>